<dbReference type="EMBL" id="JAPDIA010000008">
    <property type="protein sequence ID" value="MDG0812761.1"/>
    <property type="molecule type" value="Genomic_DNA"/>
</dbReference>
<gene>
    <name evidence="1" type="ORF">OMP40_28140</name>
</gene>
<keyword evidence="2" id="KW-1185">Reference proteome</keyword>
<name>A0A9X4KYK1_9BACL</name>
<dbReference type="AlphaFoldDB" id="A0A9X4KYK1"/>
<evidence type="ECO:0000313" key="2">
    <source>
        <dbReference type="Proteomes" id="UP001153404"/>
    </source>
</evidence>
<sequence length="70" mass="8147">MSAMVLSGLITELLARVARWVVDQPDRALPQDKRIVRVKESLERNAMESYRSEWLTDGLPFYPRLYVPVI</sequence>
<dbReference type="RefSeq" id="WP_277536251.1">
    <property type="nucleotide sequence ID" value="NZ_JAPDIA010000008.1"/>
</dbReference>
<proteinExistence type="predicted"/>
<reference evidence="1" key="1">
    <citation type="submission" date="2022-10" db="EMBL/GenBank/DDBJ databases">
        <title>Comparative genomic analysis of Cohnella hashimotonis sp. nov., isolated from the International Space Station.</title>
        <authorList>
            <person name="Simpson A."/>
            <person name="Venkateswaran K."/>
        </authorList>
    </citation>
    <scope>NUCLEOTIDE SEQUENCE</scope>
    <source>
        <strain evidence="1">DSM 28161</strain>
    </source>
</reference>
<comment type="caution">
    <text evidence="1">The sequence shown here is derived from an EMBL/GenBank/DDBJ whole genome shotgun (WGS) entry which is preliminary data.</text>
</comment>
<protein>
    <submittedName>
        <fullName evidence="1">Uncharacterized protein</fullName>
    </submittedName>
</protein>
<dbReference type="Proteomes" id="UP001153404">
    <property type="component" value="Unassembled WGS sequence"/>
</dbReference>
<evidence type="ECO:0000313" key="1">
    <source>
        <dbReference type="EMBL" id="MDG0812761.1"/>
    </source>
</evidence>
<accession>A0A9X4KYK1</accession>
<organism evidence="1 2">
    <name type="scientific">Cohnella rhizosphaerae</name>
    <dbReference type="NCBI Taxonomy" id="1457232"/>
    <lineage>
        <taxon>Bacteria</taxon>
        <taxon>Bacillati</taxon>
        <taxon>Bacillota</taxon>
        <taxon>Bacilli</taxon>
        <taxon>Bacillales</taxon>
        <taxon>Paenibacillaceae</taxon>
        <taxon>Cohnella</taxon>
    </lineage>
</organism>